<evidence type="ECO:0000313" key="3">
    <source>
        <dbReference type="Proteomes" id="UP000807306"/>
    </source>
</evidence>
<organism evidence="2 3">
    <name type="scientific">Crepidotus variabilis</name>
    <dbReference type="NCBI Taxonomy" id="179855"/>
    <lineage>
        <taxon>Eukaryota</taxon>
        <taxon>Fungi</taxon>
        <taxon>Dikarya</taxon>
        <taxon>Basidiomycota</taxon>
        <taxon>Agaricomycotina</taxon>
        <taxon>Agaricomycetes</taxon>
        <taxon>Agaricomycetidae</taxon>
        <taxon>Agaricales</taxon>
        <taxon>Agaricineae</taxon>
        <taxon>Crepidotaceae</taxon>
        <taxon>Crepidotus</taxon>
    </lineage>
</organism>
<proteinExistence type="predicted"/>
<dbReference type="EMBL" id="MU157836">
    <property type="protein sequence ID" value="KAF9531286.1"/>
    <property type="molecule type" value="Genomic_DNA"/>
</dbReference>
<protein>
    <recommendedName>
        <fullName evidence="1">DUF6593 domain-containing protein</fullName>
    </recommendedName>
</protein>
<name>A0A9P6JSF6_9AGAR</name>
<dbReference type="AlphaFoldDB" id="A0A9P6JSF6"/>
<sequence>MILYLSTTTPWRSDYCTEDGRIVYKVNSPRNTWGGAKDIRITTLGSSATYSTLAQIDYYGESFFGEQSTITVGGTTLPAKAVLRKDGWAIFGYGDRLFQGPDGQIYRWTMDSTKCRLFKKDNDGTLVATYHHESLGILSAARPASLEISASGEQIVD</sequence>
<feature type="domain" description="DUF6593" evidence="1">
    <location>
        <begin position="11"/>
        <end position="157"/>
    </location>
</feature>
<keyword evidence="3" id="KW-1185">Reference proteome</keyword>
<dbReference type="Pfam" id="PF20236">
    <property type="entry name" value="DUF6593"/>
    <property type="match status" value="1"/>
</dbReference>
<gene>
    <name evidence="2" type="ORF">CPB83DRAFT_849696</name>
</gene>
<accession>A0A9P6JSF6</accession>
<dbReference type="Proteomes" id="UP000807306">
    <property type="component" value="Unassembled WGS sequence"/>
</dbReference>
<comment type="caution">
    <text evidence="2">The sequence shown here is derived from an EMBL/GenBank/DDBJ whole genome shotgun (WGS) entry which is preliminary data.</text>
</comment>
<dbReference type="OrthoDB" id="3360976at2759"/>
<reference evidence="2" key="1">
    <citation type="submission" date="2020-11" db="EMBL/GenBank/DDBJ databases">
        <authorList>
            <consortium name="DOE Joint Genome Institute"/>
            <person name="Ahrendt S."/>
            <person name="Riley R."/>
            <person name="Andreopoulos W."/>
            <person name="Labutti K."/>
            <person name="Pangilinan J."/>
            <person name="Ruiz-Duenas F.J."/>
            <person name="Barrasa J.M."/>
            <person name="Sanchez-Garcia M."/>
            <person name="Camarero S."/>
            <person name="Miyauchi S."/>
            <person name="Serrano A."/>
            <person name="Linde D."/>
            <person name="Babiker R."/>
            <person name="Drula E."/>
            <person name="Ayuso-Fernandez I."/>
            <person name="Pacheco R."/>
            <person name="Padilla G."/>
            <person name="Ferreira P."/>
            <person name="Barriuso J."/>
            <person name="Kellner H."/>
            <person name="Castanera R."/>
            <person name="Alfaro M."/>
            <person name="Ramirez L."/>
            <person name="Pisabarro A.G."/>
            <person name="Kuo A."/>
            <person name="Tritt A."/>
            <person name="Lipzen A."/>
            <person name="He G."/>
            <person name="Yan M."/>
            <person name="Ng V."/>
            <person name="Cullen D."/>
            <person name="Martin F."/>
            <person name="Rosso M.-N."/>
            <person name="Henrissat B."/>
            <person name="Hibbett D."/>
            <person name="Martinez A.T."/>
            <person name="Grigoriev I.V."/>
        </authorList>
    </citation>
    <scope>NUCLEOTIDE SEQUENCE</scope>
    <source>
        <strain evidence="2">CBS 506.95</strain>
    </source>
</reference>
<evidence type="ECO:0000313" key="2">
    <source>
        <dbReference type="EMBL" id="KAF9531286.1"/>
    </source>
</evidence>
<evidence type="ECO:0000259" key="1">
    <source>
        <dbReference type="Pfam" id="PF20236"/>
    </source>
</evidence>
<dbReference type="InterPro" id="IPR046528">
    <property type="entry name" value="DUF6593"/>
</dbReference>